<dbReference type="AlphaFoldDB" id="A0A075HJX5"/>
<dbReference type="EMBL" id="KF901062">
    <property type="protein sequence ID" value="AIF16701.1"/>
    <property type="molecule type" value="Genomic_DNA"/>
</dbReference>
<evidence type="ECO:0000313" key="2">
    <source>
        <dbReference type="EMBL" id="AIF16701.1"/>
    </source>
</evidence>
<dbReference type="InterPro" id="IPR002871">
    <property type="entry name" value="NIF_FeS_clus_asmbl_NifU_N"/>
</dbReference>
<dbReference type="CDD" id="cd06664">
    <property type="entry name" value="IscU_like"/>
    <property type="match status" value="1"/>
</dbReference>
<dbReference type="PANTHER" id="PTHR10093">
    <property type="entry name" value="IRON-SULFUR CLUSTER ASSEMBLY ENZYME NIFU HOMOLOG"/>
    <property type="match status" value="1"/>
</dbReference>
<dbReference type="Gene3D" id="3.90.1010.10">
    <property type="match status" value="1"/>
</dbReference>
<sequence length="149" mass="16596">MSGDPIYTEMIIEYSRNPSNFGKIADAHIHQHDANPLCGDTIDLYLNIEDNKISEIKFDGHGCAICMACSSVLTEMIKGKSLDDVKKFDKDELLSELGLQHLVKTSPVRIKCALLSLKSLKFGIYSYFVDKMKDSESAGNLNEEAANLY</sequence>
<dbReference type="GO" id="GO:0051536">
    <property type="term" value="F:iron-sulfur cluster binding"/>
    <property type="evidence" value="ECO:0007669"/>
    <property type="project" value="InterPro"/>
</dbReference>
<dbReference type="GO" id="GO:0016226">
    <property type="term" value="P:iron-sulfur cluster assembly"/>
    <property type="evidence" value="ECO:0007669"/>
    <property type="project" value="InterPro"/>
</dbReference>
<accession>A0A075HJX5</accession>
<dbReference type="NCBIfam" id="TIGR01994">
    <property type="entry name" value="SUF_scaf_2"/>
    <property type="match status" value="1"/>
</dbReference>
<reference evidence="2" key="1">
    <citation type="journal article" date="2014" name="Genome Biol. Evol.">
        <title>Pangenome evidence for extensive interdomain horizontal transfer affecting lineage core and shell genes in uncultured planktonic thaumarchaeota and euryarchaeota.</title>
        <authorList>
            <person name="Deschamps P."/>
            <person name="Zivanovic Y."/>
            <person name="Moreira D."/>
            <person name="Rodriguez-Valera F."/>
            <person name="Lopez-Garcia P."/>
        </authorList>
    </citation>
    <scope>NUCLEOTIDE SEQUENCE</scope>
</reference>
<name>A0A075HJX5_9ARCH</name>
<feature type="domain" description="NIF system FeS cluster assembly NifU N-terminal" evidence="1">
    <location>
        <begin position="7"/>
        <end position="129"/>
    </location>
</feature>
<dbReference type="Pfam" id="PF01592">
    <property type="entry name" value="NifU_N"/>
    <property type="match status" value="1"/>
</dbReference>
<organism evidence="2">
    <name type="scientific">uncultured marine thaumarchaeote KM3_74_G04</name>
    <dbReference type="NCBI Taxonomy" id="1456274"/>
    <lineage>
        <taxon>Archaea</taxon>
        <taxon>Nitrososphaerota</taxon>
        <taxon>environmental samples</taxon>
    </lineage>
</organism>
<evidence type="ECO:0000259" key="1">
    <source>
        <dbReference type="Pfam" id="PF01592"/>
    </source>
</evidence>
<gene>
    <name evidence="2" type="primary">iscU</name>
    <name evidence="2" type="synonym">nifU</name>
</gene>
<proteinExistence type="predicted"/>
<dbReference type="GO" id="GO:0005506">
    <property type="term" value="F:iron ion binding"/>
    <property type="evidence" value="ECO:0007669"/>
    <property type="project" value="InterPro"/>
</dbReference>
<protein>
    <submittedName>
        <fullName evidence="2">NifU family SUF system FeS assembly protein (IscU, nifU)</fullName>
    </submittedName>
</protein>
<dbReference type="SUPFAM" id="SSF82649">
    <property type="entry name" value="SufE/NifU"/>
    <property type="match status" value="1"/>
</dbReference>